<keyword evidence="1" id="KW-0472">Membrane</keyword>
<accession>A0ABW0N9W6</accession>
<keyword evidence="1" id="KW-1133">Transmembrane helix</keyword>
<comment type="caution">
    <text evidence="2">The sequence shown here is derived from an EMBL/GenBank/DDBJ whole genome shotgun (WGS) entry which is preliminary data.</text>
</comment>
<evidence type="ECO:0000256" key="1">
    <source>
        <dbReference type="SAM" id="Phobius"/>
    </source>
</evidence>
<dbReference type="EMBL" id="JBHSMF010000006">
    <property type="protein sequence ID" value="MFC5497339.1"/>
    <property type="molecule type" value="Genomic_DNA"/>
</dbReference>
<keyword evidence="1" id="KW-0812">Transmembrane</keyword>
<evidence type="ECO:0000313" key="2">
    <source>
        <dbReference type="EMBL" id="MFC5497339.1"/>
    </source>
</evidence>
<dbReference type="RefSeq" id="WP_376849374.1">
    <property type="nucleotide sequence ID" value="NZ_JBHSMF010000006.1"/>
</dbReference>
<reference evidence="3" key="1">
    <citation type="journal article" date="2019" name="Int. J. Syst. Evol. Microbiol.">
        <title>The Global Catalogue of Microorganisms (GCM) 10K type strain sequencing project: providing services to taxonomists for standard genome sequencing and annotation.</title>
        <authorList>
            <consortium name="The Broad Institute Genomics Platform"/>
            <consortium name="The Broad Institute Genome Sequencing Center for Infectious Disease"/>
            <person name="Wu L."/>
            <person name="Ma J."/>
        </authorList>
    </citation>
    <scope>NUCLEOTIDE SEQUENCE [LARGE SCALE GENOMIC DNA]</scope>
    <source>
        <strain evidence="3">CCUG 57401</strain>
    </source>
</reference>
<feature type="transmembrane region" description="Helical" evidence="1">
    <location>
        <begin position="45"/>
        <end position="70"/>
    </location>
</feature>
<gene>
    <name evidence="2" type="ORF">ACFPOE_07330</name>
</gene>
<evidence type="ECO:0000313" key="3">
    <source>
        <dbReference type="Proteomes" id="UP001596037"/>
    </source>
</evidence>
<dbReference type="Proteomes" id="UP001596037">
    <property type="component" value="Unassembled WGS sequence"/>
</dbReference>
<sequence>MNAERMHRIGNAPKRKRVFMWYSLIAFGIPAATGMVWIFDAYGHWPLMAFVTAVSLGAAYAWGLLMWQFFVGPPK</sequence>
<organism evidence="2 3">
    <name type="scientific">Caenimonas terrae</name>
    <dbReference type="NCBI Taxonomy" id="696074"/>
    <lineage>
        <taxon>Bacteria</taxon>
        <taxon>Pseudomonadati</taxon>
        <taxon>Pseudomonadota</taxon>
        <taxon>Betaproteobacteria</taxon>
        <taxon>Burkholderiales</taxon>
        <taxon>Comamonadaceae</taxon>
        <taxon>Caenimonas</taxon>
    </lineage>
</organism>
<proteinExistence type="predicted"/>
<feature type="transmembrane region" description="Helical" evidence="1">
    <location>
        <begin position="21"/>
        <end position="39"/>
    </location>
</feature>
<keyword evidence="3" id="KW-1185">Reference proteome</keyword>
<name>A0ABW0N9W6_9BURK</name>
<protein>
    <submittedName>
        <fullName evidence="2">Uncharacterized protein</fullName>
    </submittedName>
</protein>